<evidence type="ECO:0000313" key="1">
    <source>
        <dbReference type="EMBL" id="GMN74243.1"/>
    </source>
</evidence>
<accession>A0AA88EGK0</accession>
<protein>
    <submittedName>
        <fullName evidence="1">Uncharacterized protein</fullName>
    </submittedName>
</protein>
<dbReference type="Proteomes" id="UP001187192">
    <property type="component" value="Unassembled WGS sequence"/>
</dbReference>
<gene>
    <name evidence="1" type="ORF">TIFTF001_052337</name>
</gene>
<proteinExistence type="predicted"/>
<dbReference type="AlphaFoldDB" id="A0AA88EGK0"/>
<keyword evidence="2" id="KW-1185">Reference proteome</keyword>
<dbReference type="EMBL" id="BTGU01010833">
    <property type="protein sequence ID" value="GMN74243.1"/>
    <property type="molecule type" value="Genomic_DNA"/>
</dbReference>
<name>A0AA88EGK0_FICCA</name>
<comment type="caution">
    <text evidence="1">The sequence shown here is derived from an EMBL/GenBank/DDBJ whole genome shotgun (WGS) entry which is preliminary data.</text>
</comment>
<sequence length="76" mass="8813">MASNPRPRRGFWGGNWRALGWGIGVWERVRREKKWKKKKEKVWEDGGGIAEALFLCLDSGKGKCTDEEKEEEMAFV</sequence>
<organism evidence="1 2">
    <name type="scientific">Ficus carica</name>
    <name type="common">Common fig</name>
    <dbReference type="NCBI Taxonomy" id="3494"/>
    <lineage>
        <taxon>Eukaryota</taxon>
        <taxon>Viridiplantae</taxon>
        <taxon>Streptophyta</taxon>
        <taxon>Embryophyta</taxon>
        <taxon>Tracheophyta</taxon>
        <taxon>Spermatophyta</taxon>
        <taxon>Magnoliopsida</taxon>
        <taxon>eudicotyledons</taxon>
        <taxon>Gunneridae</taxon>
        <taxon>Pentapetalae</taxon>
        <taxon>rosids</taxon>
        <taxon>fabids</taxon>
        <taxon>Rosales</taxon>
        <taxon>Moraceae</taxon>
        <taxon>Ficeae</taxon>
        <taxon>Ficus</taxon>
    </lineage>
</organism>
<reference evidence="1" key="1">
    <citation type="submission" date="2023-07" db="EMBL/GenBank/DDBJ databases">
        <title>draft genome sequence of fig (Ficus carica).</title>
        <authorList>
            <person name="Takahashi T."/>
            <person name="Nishimura K."/>
        </authorList>
    </citation>
    <scope>NUCLEOTIDE SEQUENCE</scope>
</reference>
<evidence type="ECO:0000313" key="2">
    <source>
        <dbReference type="Proteomes" id="UP001187192"/>
    </source>
</evidence>